<name>A0A081NL40_9GAMM</name>
<organism evidence="1 2">
    <name type="scientific">Endozoicomonas numazuensis</name>
    <dbReference type="NCBI Taxonomy" id="1137799"/>
    <lineage>
        <taxon>Bacteria</taxon>
        <taxon>Pseudomonadati</taxon>
        <taxon>Pseudomonadota</taxon>
        <taxon>Gammaproteobacteria</taxon>
        <taxon>Oceanospirillales</taxon>
        <taxon>Endozoicomonadaceae</taxon>
        <taxon>Endozoicomonas</taxon>
    </lineage>
</organism>
<dbReference type="AlphaFoldDB" id="A0A081NL40"/>
<sequence length="203" mass="23089">MVIVDGYALKIDLSQYSIPGKLHALQWRDGQGEEEYTGEIPNKTIDTLASYDAILFEHQRQKAVQDLPEPPPTHQELLDLYRNKLDQFADAVRGRFLPGGTTVEREYVRVAQQTREFIDNGMQGEPPSGVADHMRRYSVDATTAVEKIRQVELKFNGILDTVRSLRMDGKTALEALPETANEAEFEVEFNAWANQMDQFKDQS</sequence>
<proteinExistence type="predicted"/>
<dbReference type="Proteomes" id="UP000028073">
    <property type="component" value="Unassembled WGS sequence"/>
</dbReference>
<dbReference type="STRING" id="1137799.GZ78_03970"/>
<protein>
    <submittedName>
        <fullName evidence="1">Uncharacterized protein</fullName>
    </submittedName>
</protein>
<keyword evidence="2" id="KW-1185">Reference proteome</keyword>
<reference evidence="1 2" key="1">
    <citation type="submission" date="2014-06" db="EMBL/GenBank/DDBJ databases">
        <title>Whole Genome Sequences of Three Symbiotic Endozoicomonas Bacteria.</title>
        <authorList>
            <person name="Neave M.J."/>
            <person name="Apprill A."/>
            <person name="Voolstra C.R."/>
        </authorList>
    </citation>
    <scope>NUCLEOTIDE SEQUENCE [LARGE SCALE GENOMIC DNA]</scope>
    <source>
        <strain evidence="1 2">DSM 25634</strain>
    </source>
</reference>
<evidence type="ECO:0000313" key="2">
    <source>
        <dbReference type="Proteomes" id="UP000028073"/>
    </source>
</evidence>
<evidence type="ECO:0000313" key="1">
    <source>
        <dbReference type="EMBL" id="KEQ19163.1"/>
    </source>
</evidence>
<comment type="caution">
    <text evidence="1">The sequence shown here is derived from an EMBL/GenBank/DDBJ whole genome shotgun (WGS) entry which is preliminary data.</text>
</comment>
<accession>A0A081NL40</accession>
<dbReference type="EMBL" id="JOKH01000001">
    <property type="protein sequence ID" value="KEQ19163.1"/>
    <property type="molecule type" value="Genomic_DNA"/>
</dbReference>
<gene>
    <name evidence="1" type="ORF">GZ78_03970</name>
</gene>